<dbReference type="PANTHER" id="PTHR32305:SF15">
    <property type="entry name" value="PROTEIN RHSA-RELATED"/>
    <property type="match status" value="1"/>
</dbReference>
<dbReference type="RefSeq" id="WP_068402799.1">
    <property type="nucleotide sequence ID" value="NZ_CP014504.1"/>
</dbReference>
<dbReference type="Pfam" id="PF20041">
    <property type="entry name" value="DUF6443"/>
    <property type="match status" value="1"/>
</dbReference>
<dbReference type="EMBL" id="CP014504">
    <property type="protein sequence ID" value="AMQ00084.1"/>
    <property type="molecule type" value="Genomic_DNA"/>
</dbReference>
<protein>
    <submittedName>
        <fullName evidence="4">RHS repeat-associated core domain protein</fullName>
    </submittedName>
</protein>
<dbReference type="Gene3D" id="2.180.10.10">
    <property type="entry name" value="RHS repeat-associated core"/>
    <property type="match status" value="1"/>
</dbReference>
<feature type="region of interest" description="Disordered" evidence="1">
    <location>
        <begin position="995"/>
        <end position="1022"/>
    </location>
</feature>
<dbReference type="PATRIC" id="fig|188932.3.peg.3348"/>
<feature type="domain" description="DUF6443" evidence="3">
    <location>
        <begin position="53"/>
        <end position="184"/>
    </location>
</feature>
<feature type="signal peptide" evidence="2">
    <location>
        <begin position="1"/>
        <end position="28"/>
    </location>
</feature>
<evidence type="ECO:0000256" key="2">
    <source>
        <dbReference type="SAM" id="SignalP"/>
    </source>
</evidence>
<evidence type="ECO:0000256" key="1">
    <source>
        <dbReference type="SAM" id="MobiDB-lite"/>
    </source>
</evidence>
<name>A0A127VFI8_9SPHI</name>
<dbReference type="Proteomes" id="UP000071561">
    <property type="component" value="Chromosome"/>
</dbReference>
<accession>A0A127VFI8</accession>
<evidence type="ECO:0000259" key="3">
    <source>
        <dbReference type="Pfam" id="PF20041"/>
    </source>
</evidence>
<evidence type="ECO:0000313" key="4">
    <source>
        <dbReference type="EMBL" id="AMQ00084.1"/>
    </source>
</evidence>
<keyword evidence="2" id="KW-0732">Signal</keyword>
<proteinExistence type="predicted"/>
<feature type="region of interest" description="Disordered" evidence="1">
    <location>
        <begin position="959"/>
        <end position="980"/>
    </location>
</feature>
<evidence type="ECO:0000313" key="5">
    <source>
        <dbReference type="Proteomes" id="UP000071561"/>
    </source>
</evidence>
<dbReference type="InterPro" id="IPR050708">
    <property type="entry name" value="T6SS_VgrG/RHS"/>
</dbReference>
<sequence precursor="true">MNRTFLYQLLGIYALLMLLPGLSSQVMAQSSDQNYIQTAKVRTSGLTTEAAVNTAMGNKSNAQVTIQYLDGLGRPMQVVQRQGSPLGKDMIQPIAYDTLGREVKQYLPYVSGVSSGIYQPGALTDQQTFYNSPPTGVVGIVSGSGQVAYSETKFEASPLNRLQQQGFPGADWKIGGTHTRKQGYGFNAASDVRLWKITDTGAVGTGYFPKARLYTDTLTDENGNKNITYTDFEGKVLLKRVQDNSGYLSTYYVYDELSNLRYVLPPGFTATVFSESNAAFDRYIYAYHYNGKRQVVEKKIPARGWEFMVYNKLYQLVMSQTATQRAKSPQEWTIFKFDELGRPGISGIYVHAGSAANTSYRTVQQAAVDANSNLWETSILTGTGYTSNTYPTSWSTTLSINYYDNYNFPGGATYSYGAASTMTNGLLTGTKVNVLGTSNLLLSLNFYNNKGQLEKYFSQHYLGVTVSNGNYDEVSNTYLFSGELASSTRKHFAGGSQVVQIAMRYLYDHMGRKTKTYQQMDANTEVLLSEVAYNELGQVYTKSLHNGLQTTTFSYNSRGWLTGSSAPLFALQLKYNDGSIPRYNGDITEQKWGTPGSLGKSYTYSYDKLGRLTDGVSGTGNHEKEISYDVMGNILSLKRDAAVQNYTYTGNRLSSVSSGITRSYTYDSNGNALTDGTSTITYNFLDLPVTVISGGITTTYTYDATGNKLRKVTGLAVTEYIAGIQYAGSAIDFIQTEEGLVRKSGSNYLYQYDLKDHLGNSRLSFDIFNNAPREVQHDDYYPFGKAFNSWTFGQRNNYLYNGKELQGEWGRYDYGARFYDPLTGRWDVVDPMAENFDHVSPYNYGMNNPVLMTDPDGMDVDTSKKVLPLSPVKPIQLKEVVIKSGNHKGMVAYTVTPLFGEGSFIAYRLPEATRLAGQAAINSTFTTFTPLGRAISVVDNLLNLAHSMRMANKTIDDLKKGGKSEGHTGNGTEIINRDGGIQQADKDFDDIVEPGSERPNKSIPGGRIGKTQDGKTVNVRNKSLDGRPTLEVYNPNARKIETKFRY</sequence>
<dbReference type="AlphaFoldDB" id="A0A127VFI8"/>
<dbReference type="InterPro" id="IPR045619">
    <property type="entry name" value="DUF6443"/>
</dbReference>
<feature type="chain" id="PRO_5007280545" evidence="2">
    <location>
        <begin position="29"/>
        <end position="1046"/>
    </location>
</feature>
<keyword evidence="5" id="KW-1185">Reference proteome</keyword>
<gene>
    <name evidence="4" type="ORF">AY601_3213</name>
</gene>
<dbReference type="KEGG" id="pcm:AY601_3213"/>
<organism evidence="4 5">
    <name type="scientific">Pedobacter cryoconitis</name>
    <dbReference type="NCBI Taxonomy" id="188932"/>
    <lineage>
        <taxon>Bacteria</taxon>
        <taxon>Pseudomonadati</taxon>
        <taxon>Bacteroidota</taxon>
        <taxon>Sphingobacteriia</taxon>
        <taxon>Sphingobacteriales</taxon>
        <taxon>Sphingobacteriaceae</taxon>
        <taxon>Pedobacter</taxon>
    </lineage>
</organism>
<dbReference type="NCBIfam" id="TIGR03696">
    <property type="entry name" value="Rhs_assc_core"/>
    <property type="match status" value="1"/>
</dbReference>
<dbReference type="InterPro" id="IPR022385">
    <property type="entry name" value="Rhs_assc_core"/>
</dbReference>
<dbReference type="PANTHER" id="PTHR32305">
    <property type="match status" value="1"/>
</dbReference>
<reference evidence="4 5" key="1">
    <citation type="submission" date="2016-03" db="EMBL/GenBank/DDBJ databases">
        <title>Complete genome sequence of Pedobacter cryoconitis PAMC 27485.</title>
        <authorList>
            <person name="Lee J."/>
            <person name="Kim O.-S."/>
        </authorList>
    </citation>
    <scope>NUCLEOTIDE SEQUENCE [LARGE SCALE GENOMIC DNA]</scope>
    <source>
        <strain evidence="4 5">PAMC 27485</strain>
    </source>
</reference>